<proteinExistence type="predicted"/>
<name>A0A4U6XN30_9PEZI</name>
<dbReference type="AlphaFoldDB" id="A0A4U6XN30"/>
<evidence type="ECO:0000313" key="1">
    <source>
        <dbReference type="EMBL" id="TKW57110.1"/>
    </source>
</evidence>
<evidence type="ECO:0000313" key="2">
    <source>
        <dbReference type="Proteomes" id="UP000310108"/>
    </source>
</evidence>
<dbReference type="Proteomes" id="UP000310108">
    <property type="component" value="Unassembled WGS sequence"/>
</dbReference>
<organism evidence="1 2">
    <name type="scientific">Colletotrichum tanaceti</name>
    <dbReference type="NCBI Taxonomy" id="1306861"/>
    <lineage>
        <taxon>Eukaryota</taxon>
        <taxon>Fungi</taxon>
        <taxon>Dikarya</taxon>
        <taxon>Ascomycota</taxon>
        <taxon>Pezizomycotina</taxon>
        <taxon>Sordariomycetes</taxon>
        <taxon>Hypocreomycetidae</taxon>
        <taxon>Glomerellales</taxon>
        <taxon>Glomerellaceae</taxon>
        <taxon>Colletotrichum</taxon>
        <taxon>Colletotrichum destructivum species complex</taxon>
    </lineage>
</organism>
<reference evidence="1 2" key="1">
    <citation type="journal article" date="2019" name="PLoS ONE">
        <title>Comparative genome analysis indicates high evolutionary potential of pathogenicity genes in Colletotrichum tanaceti.</title>
        <authorList>
            <person name="Lelwala R.V."/>
            <person name="Korhonen P.K."/>
            <person name="Young N.D."/>
            <person name="Scott J.B."/>
            <person name="Ades P.A."/>
            <person name="Gasser R.B."/>
            <person name="Taylor P.W.J."/>
        </authorList>
    </citation>
    <scope>NUCLEOTIDE SEQUENCE [LARGE SCALE GENOMIC DNA]</scope>
    <source>
        <strain evidence="1">BRIP57314</strain>
    </source>
</reference>
<comment type="caution">
    <text evidence="1">The sequence shown here is derived from an EMBL/GenBank/DDBJ whole genome shotgun (WGS) entry which is preliminary data.</text>
</comment>
<keyword evidence="2" id="KW-1185">Reference proteome</keyword>
<protein>
    <submittedName>
        <fullName evidence="1">Uncharacterized protein</fullName>
    </submittedName>
</protein>
<gene>
    <name evidence="1" type="ORF">CTA1_7947</name>
</gene>
<sequence>MLFEHSCLDVSANTVLADGAAIVIKEATGIAEKSAPLNPIVLPNLKREKSATDKFSAAVIKKLPEALKGAAETLDGRIKTVFSMTLLITAKQLDRRTTNAFM</sequence>
<dbReference type="EMBL" id="PJEX01000050">
    <property type="protein sequence ID" value="TKW57110.1"/>
    <property type="molecule type" value="Genomic_DNA"/>
</dbReference>
<accession>A0A4U6XN30</accession>
<dbReference type="Gene3D" id="1.20.1280.140">
    <property type="match status" value="1"/>
</dbReference>